<evidence type="ECO:0000313" key="3">
    <source>
        <dbReference type="Proteomes" id="UP000075880"/>
    </source>
</evidence>
<name>A0AAG5DJV2_ANOAO</name>
<dbReference type="Proteomes" id="UP000075880">
    <property type="component" value="Unassembled WGS sequence"/>
</dbReference>
<proteinExistence type="predicted"/>
<sequence length="87" mass="9923">CLNTIYFAFATGTNHTDQSKHLYKLEATVGIRHLAGAILLFPLVPLVLHHLRVNNDGYYNGEQSNFERASSRLEVLKVIYAHRLESR</sequence>
<feature type="transmembrane region" description="Helical" evidence="1">
    <location>
        <begin position="29"/>
        <end position="48"/>
    </location>
</feature>
<keyword evidence="3" id="KW-1185">Reference proteome</keyword>
<dbReference type="AlphaFoldDB" id="A0AAG5DJV2"/>
<evidence type="ECO:0000256" key="1">
    <source>
        <dbReference type="SAM" id="Phobius"/>
    </source>
</evidence>
<organism evidence="2 3">
    <name type="scientific">Anopheles atroparvus</name>
    <name type="common">European mosquito</name>
    <dbReference type="NCBI Taxonomy" id="41427"/>
    <lineage>
        <taxon>Eukaryota</taxon>
        <taxon>Metazoa</taxon>
        <taxon>Ecdysozoa</taxon>
        <taxon>Arthropoda</taxon>
        <taxon>Hexapoda</taxon>
        <taxon>Insecta</taxon>
        <taxon>Pterygota</taxon>
        <taxon>Neoptera</taxon>
        <taxon>Endopterygota</taxon>
        <taxon>Diptera</taxon>
        <taxon>Nematocera</taxon>
        <taxon>Culicoidea</taxon>
        <taxon>Culicidae</taxon>
        <taxon>Anophelinae</taxon>
        <taxon>Anopheles</taxon>
    </lineage>
</organism>
<keyword evidence="1" id="KW-1133">Transmembrane helix</keyword>
<accession>A0AAG5DJV2</accession>
<keyword evidence="1" id="KW-0812">Transmembrane</keyword>
<dbReference type="EnsemblMetazoa" id="ENSAATROPT012571">
    <property type="protein sequence ID" value="ENSAATROPP011411"/>
    <property type="gene ID" value="ENSAATROPG010231"/>
</dbReference>
<keyword evidence="1" id="KW-0472">Membrane</keyword>
<evidence type="ECO:0000313" key="2">
    <source>
        <dbReference type="EnsemblMetazoa" id="ENSAATROPP011411"/>
    </source>
</evidence>
<protein>
    <submittedName>
        <fullName evidence="2">Uncharacterized protein</fullName>
    </submittedName>
</protein>
<reference evidence="2" key="1">
    <citation type="submission" date="2024-04" db="UniProtKB">
        <authorList>
            <consortium name="EnsemblMetazoa"/>
        </authorList>
    </citation>
    <scope>IDENTIFICATION</scope>
    <source>
        <strain evidence="2">EBRO</strain>
    </source>
</reference>